<gene>
    <name evidence="5" type="ORF">AQUCO_00100631v1</name>
</gene>
<feature type="compositionally biased region" description="Low complexity" evidence="3">
    <location>
        <begin position="296"/>
        <end position="305"/>
    </location>
</feature>
<dbReference type="Pfam" id="PF08585">
    <property type="entry name" value="RMI1_N_C"/>
    <property type="match status" value="1"/>
</dbReference>
<evidence type="ECO:0000313" key="6">
    <source>
        <dbReference type="Proteomes" id="UP000230069"/>
    </source>
</evidence>
<comment type="subcellular location">
    <subcellularLocation>
        <location evidence="1">Nucleus</location>
    </subcellularLocation>
</comment>
<accession>A0A2G5FB85</accession>
<dbReference type="AlphaFoldDB" id="A0A2G5FB85"/>
<dbReference type="PANTHER" id="PTHR13681">
    <property type="entry name" value="SURVIVAL OF MOTOR NEURON-RELATED-SPLICING FACTOR 30-RELATED"/>
    <property type="match status" value="1"/>
</dbReference>
<feature type="compositionally biased region" description="Basic and acidic residues" evidence="3">
    <location>
        <begin position="273"/>
        <end position="288"/>
    </location>
</feature>
<dbReference type="EMBL" id="KZ305018">
    <property type="protein sequence ID" value="PIA65280.1"/>
    <property type="molecule type" value="Genomic_DNA"/>
</dbReference>
<dbReference type="GO" id="GO:0005634">
    <property type="term" value="C:nucleus"/>
    <property type="evidence" value="ECO:0007669"/>
    <property type="project" value="UniProtKB-SubCell"/>
</dbReference>
<evidence type="ECO:0000313" key="5">
    <source>
        <dbReference type="EMBL" id="PIA65281.1"/>
    </source>
</evidence>
<dbReference type="SMART" id="SM01161">
    <property type="entry name" value="DUF1767"/>
    <property type="match status" value="1"/>
</dbReference>
<evidence type="ECO:0000256" key="3">
    <source>
        <dbReference type="SAM" id="MobiDB-lite"/>
    </source>
</evidence>
<dbReference type="Proteomes" id="UP000230069">
    <property type="component" value="Unassembled WGS sequence"/>
</dbReference>
<proteinExistence type="predicted"/>
<feature type="region of interest" description="Disordered" evidence="3">
    <location>
        <begin position="242"/>
        <end position="335"/>
    </location>
</feature>
<name>A0A2G5FB85_AQUCA</name>
<protein>
    <recommendedName>
        <fullName evidence="4">RecQ mediated genome instability protein 1 OB-fold domain-containing protein</fullName>
    </recommendedName>
</protein>
<dbReference type="FunCoup" id="A0A2G5FB85">
    <property type="interactions" value="243"/>
</dbReference>
<dbReference type="Gene3D" id="2.40.50.770">
    <property type="entry name" value="RecQ-mediated genome instability protein Rmi1, C-terminal domain"/>
    <property type="match status" value="1"/>
</dbReference>
<feature type="region of interest" description="Disordered" evidence="3">
    <location>
        <begin position="398"/>
        <end position="426"/>
    </location>
</feature>
<dbReference type="STRING" id="218851.A0A2G5FB85"/>
<evidence type="ECO:0000256" key="2">
    <source>
        <dbReference type="ARBA" id="ARBA00023242"/>
    </source>
</evidence>
<feature type="compositionally biased region" description="Basic residues" evidence="3">
    <location>
        <begin position="409"/>
        <end position="426"/>
    </location>
</feature>
<dbReference type="PANTHER" id="PTHR13681:SF24">
    <property type="entry name" value="TUDOR DOMAIN-CONTAINING PROTEIN 3"/>
    <property type="match status" value="1"/>
</dbReference>
<sequence length="426" mass="47977">METREAEGTTTGYIETLIRKGWCFKDIEEIKGLIQIHIATIGDDSTSIDSIESQLLLNMDLRSIGGKSLPNDPFLIDKLSNLQGPKVLQVVSSRDISQSSIEALSRSSSSRRLLRLCLTDGYSEIVAIEYSPIPALHEDIVPGTKVRLENKAALHNGIVCLNPKVVTVLGGVVQTLHEEWEMNRKYSGFSRSTLRPTQRSDGDTPPPFEKLQINTRSQKSAQQHITEAVSNNTVPVMKAGASSDFKEIKGKNPNTYPHKKDVDTKEAGLNGQRVEKPSSSESRPKEVSEAVPVQNQAAAQKLLQKMSQPSRSDQHFRGSKQRGRGRGRQEEPAVFTLEEWEKRKDEVRRPTRHDVQDIYNDEELARQLQEQLDLENIQAQTGQESEAEKIRMSMFNFQRMEEDSNRGRSGFRGRGRGRGRGRRRFG</sequence>
<feature type="domain" description="RecQ mediated genome instability protein 1 OB-fold" evidence="4">
    <location>
        <begin position="81"/>
        <end position="183"/>
    </location>
</feature>
<dbReference type="InterPro" id="IPR042470">
    <property type="entry name" value="RMI1_N_C_sf"/>
</dbReference>
<dbReference type="OrthoDB" id="434939at2759"/>
<keyword evidence="2" id="KW-0539">Nucleus</keyword>
<dbReference type="EMBL" id="KZ305018">
    <property type="protein sequence ID" value="PIA65281.1"/>
    <property type="molecule type" value="Genomic_DNA"/>
</dbReference>
<dbReference type="InterPro" id="IPR013894">
    <property type="entry name" value="RMI1_OB"/>
</dbReference>
<reference evidence="5 6" key="1">
    <citation type="submission" date="2017-09" db="EMBL/GenBank/DDBJ databases">
        <title>WGS assembly of Aquilegia coerulea Goldsmith.</title>
        <authorList>
            <person name="Hodges S."/>
            <person name="Kramer E."/>
            <person name="Nordborg M."/>
            <person name="Tomkins J."/>
            <person name="Borevitz J."/>
            <person name="Derieg N."/>
            <person name="Yan J."/>
            <person name="Mihaltcheva S."/>
            <person name="Hayes R.D."/>
            <person name="Rokhsar D."/>
        </authorList>
    </citation>
    <scope>NUCLEOTIDE SEQUENCE [LARGE SCALE GENOMIC DNA]</scope>
    <source>
        <strain evidence="6">cv. Goldsmith</strain>
    </source>
</reference>
<keyword evidence="6" id="KW-1185">Reference proteome</keyword>
<organism evidence="5 6">
    <name type="scientific">Aquilegia coerulea</name>
    <name type="common">Rocky mountain columbine</name>
    <dbReference type="NCBI Taxonomy" id="218851"/>
    <lineage>
        <taxon>Eukaryota</taxon>
        <taxon>Viridiplantae</taxon>
        <taxon>Streptophyta</taxon>
        <taxon>Embryophyta</taxon>
        <taxon>Tracheophyta</taxon>
        <taxon>Spermatophyta</taxon>
        <taxon>Magnoliopsida</taxon>
        <taxon>Ranunculales</taxon>
        <taxon>Ranunculaceae</taxon>
        <taxon>Thalictroideae</taxon>
        <taxon>Aquilegia</taxon>
    </lineage>
</organism>
<evidence type="ECO:0000259" key="4">
    <source>
        <dbReference type="Pfam" id="PF08585"/>
    </source>
</evidence>
<feature type="compositionally biased region" description="Basic residues" evidence="3">
    <location>
        <begin position="317"/>
        <end position="326"/>
    </location>
</feature>
<evidence type="ECO:0000256" key="1">
    <source>
        <dbReference type="ARBA" id="ARBA00004123"/>
    </source>
</evidence>